<dbReference type="PANTHER" id="PTHR30244">
    <property type="entry name" value="TRANSAMINASE"/>
    <property type="match status" value="1"/>
</dbReference>
<comment type="similarity">
    <text evidence="2 5">Belongs to the DegT/DnrJ/EryC1 family.</text>
</comment>
<dbReference type="InterPro" id="IPR000653">
    <property type="entry name" value="DegT/StrS_aminotransferase"/>
</dbReference>
<dbReference type="PANTHER" id="PTHR30244:SF9">
    <property type="entry name" value="PROTEIN RV3402C"/>
    <property type="match status" value="1"/>
</dbReference>
<feature type="active site" description="Proton acceptor" evidence="3">
    <location>
        <position position="174"/>
    </location>
</feature>
<keyword evidence="1 4" id="KW-0663">Pyridoxal phosphate</keyword>
<evidence type="ECO:0000313" key="6">
    <source>
        <dbReference type="EMBL" id="TSK03761.1"/>
    </source>
</evidence>
<dbReference type="EMBL" id="VMHM01000005">
    <property type="protein sequence ID" value="TSK03761.1"/>
    <property type="molecule type" value="Genomic_DNA"/>
</dbReference>
<dbReference type="GO" id="GO:0030170">
    <property type="term" value="F:pyridoxal phosphate binding"/>
    <property type="evidence" value="ECO:0007669"/>
    <property type="project" value="TreeGrafter"/>
</dbReference>
<dbReference type="PIRSF" id="PIRSF000390">
    <property type="entry name" value="PLP_StrS"/>
    <property type="match status" value="1"/>
</dbReference>
<dbReference type="AlphaFoldDB" id="A0A556SRJ0"/>
<dbReference type="InterPro" id="IPR015421">
    <property type="entry name" value="PyrdxlP-dep_Trfase_major"/>
</dbReference>
<comment type="caution">
    <text evidence="6">The sequence shown here is derived from an EMBL/GenBank/DDBJ whole genome shotgun (WGS) entry which is preliminary data.</text>
</comment>
<sequence>MPTLSEYSEILKEIWERGILTNQGPCVQELERKMKEYLSVPNFQYLSNGTIALQFALNALNITDGEVITTPFSYVATVSSILWERCTPVFIDIEPDNFTIDSQKIRAAITSKTRAIMGVHVFGYACNVDEIELIAKEYNLKVIYDGAHAFGAKYKGNSLLSYGDISTVSFHATKLFHTIEGGACIIKDNEVSNRLDLTKRFGHNGDTHYQLGINGKTSEFHAAMGLANFPYIDKIISARKTCSELYDKLLNNSLGRPKNQNDLDYNYAYYPIVFKSEKQLLDVFSELNKMDVYPRRYFYPSLNQLPYLNYKHCEISEDISKRIACLPLYVGLKEEEQNIIVDTIKKIID</sequence>
<keyword evidence="6" id="KW-0808">Transferase</keyword>
<dbReference type="GO" id="GO:0000271">
    <property type="term" value="P:polysaccharide biosynthetic process"/>
    <property type="evidence" value="ECO:0007669"/>
    <property type="project" value="TreeGrafter"/>
</dbReference>
<evidence type="ECO:0000256" key="4">
    <source>
        <dbReference type="PIRSR" id="PIRSR000390-2"/>
    </source>
</evidence>
<evidence type="ECO:0000256" key="2">
    <source>
        <dbReference type="ARBA" id="ARBA00037999"/>
    </source>
</evidence>
<reference evidence="6 7" key="1">
    <citation type="submission" date="2019-07" db="EMBL/GenBank/DDBJ databases">
        <title>Gilliamella genomes.</title>
        <authorList>
            <person name="Zheng H."/>
        </authorList>
    </citation>
    <scope>NUCLEOTIDE SEQUENCE [LARGE SCALE GENOMIC DNA]</scope>
    <source>
        <strain evidence="6 7">W8127</strain>
    </source>
</reference>
<proteinExistence type="inferred from homology"/>
<keyword evidence="6" id="KW-0032">Aminotransferase</keyword>
<accession>A0A556SRJ0</accession>
<dbReference type="GO" id="GO:0008483">
    <property type="term" value="F:transaminase activity"/>
    <property type="evidence" value="ECO:0007669"/>
    <property type="project" value="UniProtKB-KW"/>
</dbReference>
<dbReference type="Pfam" id="PF01041">
    <property type="entry name" value="DegT_DnrJ_EryC1"/>
    <property type="match status" value="1"/>
</dbReference>
<dbReference type="Proteomes" id="UP000319483">
    <property type="component" value="Unassembled WGS sequence"/>
</dbReference>
<organism evidence="6 7">
    <name type="scientific">Gilliamella apicola</name>
    <dbReference type="NCBI Taxonomy" id="1196095"/>
    <lineage>
        <taxon>Bacteria</taxon>
        <taxon>Pseudomonadati</taxon>
        <taxon>Pseudomonadota</taxon>
        <taxon>Gammaproteobacteria</taxon>
        <taxon>Orbales</taxon>
        <taxon>Orbaceae</taxon>
        <taxon>Gilliamella</taxon>
    </lineage>
</organism>
<dbReference type="Gene3D" id="3.40.640.10">
    <property type="entry name" value="Type I PLP-dependent aspartate aminotransferase-like (Major domain)"/>
    <property type="match status" value="1"/>
</dbReference>
<evidence type="ECO:0000313" key="7">
    <source>
        <dbReference type="Proteomes" id="UP000319483"/>
    </source>
</evidence>
<evidence type="ECO:0000256" key="3">
    <source>
        <dbReference type="PIRSR" id="PIRSR000390-1"/>
    </source>
</evidence>
<evidence type="ECO:0000256" key="5">
    <source>
        <dbReference type="RuleBase" id="RU004508"/>
    </source>
</evidence>
<protein>
    <submittedName>
        <fullName evidence="6">DegT/DnrJ/EryC1/StrS family aminotransferase</fullName>
    </submittedName>
</protein>
<feature type="modified residue" description="N6-(pyridoxal phosphate)lysine" evidence="4">
    <location>
        <position position="174"/>
    </location>
</feature>
<dbReference type="CDD" id="cd00616">
    <property type="entry name" value="AHBA_syn"/>
    <property type="match status" value="1"/>
</dbReference>
<dbReference type="SUPFAM" id="SSF53383">
    <property type="entry name" value="PLP-dependent transferases"/>
    <property type="match status" value="1"/>
</dbReference>
<dbReference type="InterPro" id="IPR015424">
    <property type="entry name" value="PyrdxlP-dep_Trfase"/>
</dbReference>
<name>A0A556SRJ0_9GAMM</name>
<gene>
    <name evidence="6" type="ORF">FPQ15_04755</name>
</gene>
<evidence type="ECO:0000256" key="1">
    <source>
        <dbReference type="ARBA" id="ARBA00022898"/>
    </source>
</evidence>